<reference evidence="1" key="2">
    <citation type="submission" date="2024-07" db="EMBL/GenBank/DDBJ databases">
        <authorList>
            <person name="Pedersen J.S."/>
            <person name="Mulbjerg M.R."/>
            <person name="Carstens A.B."/>
            <person name="Hansen L.H."/>
        </authorList>
    </citation>
    <scope>NUCLEOTIDE SEQUENCE</scope>
</reference>
<sequence>MIQFILMSLLIILSLEVNSVMRLVRIENDCLAKNTGEAAKASGAHDIGSW</sequence>
<proteinExistence type="predicted"/>
<name>A0AB39ABP3_9CAUD</name>
<gene>
    <name evidence="1" type="ORF">KGKXNULN_CDS0013</name>
</gene>
<organism evidence="1">
    <name type="scientific">Pectobacterium phage Pappous</name>
    <dbReference type="NCBI Taxonomy" id="3158140"/>
    <lineage>
        <taxon>Viruses</taxon>
        <taxon>Duplodnaviria</taxon>
        <taxon>Heunggongvirae</taxon>
        <taxon>Uroviricota</taxon>
        <taxon>Caudoviricetes</taxon>
    </lineage>
</organism>
<reference evidence="1" key="1">
    <citation type="journal article" date="2024" name="Virus Res.">
        <title>A novel genus of Pectobacterium bacteriophages display broad host range by targeting several species of Danish soft rot isolates.</title>
        <authorList>
            <person name="Pedersen J.S."/>
            <person name="Carstens A.B."/>
            <person name="Rothgard M.M."/>
            <person name="Roy C."/>
            <person name="Viry A."/>
            <person name="Papudeshi B."/>
            <person name="Kot W."/>
            <person name="Hille F."/>
            <person name="Franz C.M.A.P."/>
            <person name="Edwards R."/>
            <person name="Hansen L.H."/>
        </authorList>
    </citation>
    <scope>NUCLEOTIDE SEQUENCE</scope>
</reference>
<evidence type="ECO:0000313" key="1">
    <source>
        <dbReference type="EMBL" id="XDF89649.1"/>
    </source>
</evidence>
<protein>
    <submittedName>
        <fullName evidence="1">Uncharacterized protein</fullName>
    </submittedName>
</protein>
<accession>A0AB39ABP3</accession>
<dbReference type="EMBL" id="PQ008973">
    <property type="protein sequence ID" value="XDF89649.1"/>
    <property type="molecule type" value="Genomic_DNA"/>
</dbReference>